<dbReference type="Pfam" id="PF13180">
    <property type="entry name" value="PDZ_2"/>
    <property type="match status" value="1"/>
</dbReference>
<feature type="domain" description="PDZ" evidence="1">
    <location>
        <begin position="491"/>
        <end position="572"/>
    </location>
</feature>
<dbReference type="InterPro" id="IPR024191">
    <property type="entry name" value="Peptidase_M61"/>
</dbReference>
<name>A0A2V1K058_9BURK</name>
<dbReference type="SUPFAM" id="SSF50156">
    <property type="entry name" value="PDZ domain-like"/>
    <property type="match status" value="1"/>
</dbReference>
<gene>
    <name evidence="2" type="ORF">DD235_05660</name>
</gene>
<dbReference type="SMART" id="SM00228">
    <property type="entry name" value="PDZ"/>
    <property type="match status" value="1"/>
</dbReference>
<dbReference type="SUPFAM" id="SSF55486">
    <property type="entry name" value="Metalloproteases ('zincins'), catalytic domain"/>
    <property type="match status" value="1"/>
</dbReference>
<evidence type="ECO:0000259" key="1">
    <source>
        <dbReference type="PROSITE" id="PS50106"/>
    </source>
</evidence>
<accession>A0A2V1K058</accession>
<dbReference type="InterPro" id="IPR036034">
    <property type="entry name" value="PDZ_sf"/>
</dbReference>
<protein>
    <submittedName>
        <fullName evidence="2">Peptidase M61</fullName>
    </submittedName>
</protein>
<dbReference type="RefSeq" id="WP_109061106.1">
    <property type="nucleotide sequence ID" value="NZ_QETA01000002.1"/>
</dbReference>
<dbReference type="EMBL" id="QETA01000002">
    <property type="protein sequence ID" value="PWF23828.1"/>
    <property type="molecule type" value="Genomic_DNA"/>
</dbReference>
<comment type="caution">
    <text evidence="2">The sequence shown here is derived from an EMBL/GenBank/DDBJ whole genome shotgun (WGS) entry which is preliminary data.</text>
</comment>
<dbReference type="InterPro" id="IPR040756">
    <property type="entry name" value="Peptidase_M61_N"/>
</dbReference>
<dbReference type="Pfam" id="PF05299">
    <property type="entry name" value="Peptidase_M61"/>
    <property type="match status" value="1"/>
</dbReference>
<proteinExistence type="predicted"/>
<dbReference type="InterPro" id="IPR007963">
    <property type="entry name" value="Peptidase_M61_catalytic"/>
</dbReference>
<dbReference type="Proteomes" id="UP000245212">
    <property type="component" value="Unassembled WGS sequence"/>
</dbReference>
<sequence length="593" mass="65770">MNTQTPHLHYRLLPADLSGHRFQITLTIAQPDPEGQVVSLPAWIPGSYLIRDFARQVEALSARSGRRALAVEKLDSQRWRIAPCKGTLVIEYTVYAWDLSVRSAHLDETHGFFNGTSVFLQPHGLEHLPCLLDIRPPEPHSDWSVHTSLPEATGLPGAAVRHGFGLYRAPDYDALIDHPVEMGTPQVITFQAHGAEHELVFTGVIPNLDLSRVAADVRAICEAQIAFFEPESKRAPFLDSAERYVFMTMVTGSDYGGLEHRASTALMASRSDLPVFGDRRQSEGYRTFLGLVSHEYFHTWHVKRIKPAAFAPYDLARENHTRLLWVFEGFTSYYDDLFLVRTGLITEAQYLEMLAKTINQVQAGPGRHKQSIAQSSFDAWTRFYKQDENSPNAIVSYYAKGALAALGLDLTIRQATGNSRSLDDVMALLWQRYGRDFYARDLQARNGLPETAMPALILEATGVDVGAAIAAWVEGTADVPLAELLAPQGIRVESKRPEHAAPVLGATTRKQGSDLVLRTVYEQGPAHEAGLSAGDVLVAIDGLRVTADSKLDELLSRYQSGQTVTLHVFRRDELRRFALALAAAPATVRLRRV</sequence>
<dbReference type="Gene3D" id="2.30.42.10">
    <property type="match status" value="1"/>
</dbReference>
<evidence type="ECO:0000313" key="2">
    <source>
        <dbReference type="EMBL" id="PWF23828.1"/>
    </source>
</evidence>
<dbReference type="Gene3D" id="2.60.40.3650">
    <property type="match status" value="1"/>
</dbReference>
<evidence type="ECO:0000313" key="3">
    <source>
        <dbReference type="Proteomes" id="UP000245212"/>
    </source>
</evidence>
<organism evidence="2 3">
    <name type="scientific">Corticimicrobacter populi</name>
    <dbReference type="NCBI Taxonomy" id="2175229"/>
    <lineage>
        <taxon>Bacteria</taxon>
        <taxon>Pseudomonadati</taxon>
        <taxon>Pseudomonadota</taxon>
        <taxon>Betaproteobacteria</taxon>
        <taxon>Burkholderiales</taxon>
        <taxon>Alcaligenaceae</taxon>
        <taxon>Corticimicrobacter</taxon>
    </lineage>
</organism>
<dbReference type="InterPro" id="IPR027268">
    <property type="entry name" value="Peptidase_M4/M1_CTD_sf"/>
</dbReference>
<dbReference type="PIRSF" id="PIRSF016493">
    <property type="entry name" value="Glycyl_aminpptds"/>
    <property type="match status" value="1"/>
</dbReference>
<dbReference type="PROSITE" id="PS50106">
    <property type="entry name" value="PDZ"/>
    <property type="match status" value="1"/>
</dbReference>
<dbReference type="Gene3D" id="1.10.390.10">
    <property type="entry name" value="Neutral Protease Domain 2"/>
    <property type="match status" value="1"/>
</dbReference>
<reference evidence="3" key="1">
    <citation type="submission" date="2018-05" db="EMBL/GenBank/DDBJ databases">
        <authorList>
            <person name="Li Y."/>
        </authorList>
    </citation>
    <scope>NUCLEOTIDE SEQUENCE [LARGE SCALE GENOMIC DNA]</scope>
    <source>
        <strain evidence="3">3d-2-2</strain>
    </source>
</reference>
<dbReference type="AlphaFoldDB" id="A0A2V1K058"/>
<dbReference type="Pfam" id="PF17899">
    <property type="entry name" value="Peptidase_M61_N"/>
    <property type="match status" value="1"/>
</dbReference>
<keyword evidence="3" id="KW-1185">Reference proteome</keyword>
<dbReference type="InterPro" id="IPR001478">
    <property type="entry name" value="PDZ"/>
</dbReference>